<name>A0ACB8QA08_9AGAM</name>
<dbReference type="Proteomes" id="UP000814128">
    <property type="component" value="Unassembled WGS sequence"/>
</dbReference>
<accession>A0ACB8QA08</accession>
<evidence type="ECO:0000313" key="1">
    <source>
        <dbReference type="EMBL" id="KAI0028477.1"/>
    </source>
</evidence>
<protein>
    <submittedName>
        <fullName evidence="1">Uncharacterized protein</fullName>
    </submittedName>
</protein>
<proteinExistence type="predicted"/>
<comment type="caution">
    <text evidence="1">The sequence shown here is derived from an EMBL/GenBank/DDBJ whole genome shotgun (WGS) entry which is preliminary data.</text>
</comment>
<sequence length="314" mass="33823">MPAHIVFLGAPSVNDPVTSSNYAWTTITCPNATSSPGEKYRSSSWAGYAPATLKAASRRISMLYENIIFSEQSSYGVEDGDMSSLADDSAEQMSAHLWNPAGTGSIGVETFLYASPSRLQFVPGGETQVETQQTTLSSDESSFTLLPSFRFHLSNITSLSALRTVSPPRRSTVLVAVLELDGPDFVRIKNGADAGKEIAVLKIIVGDDDGAVAKCTAWRDVAKMWGDAGGLKRGDVVCFSNVQSSWDRLSPLTLTASPSLKSQAEICYRTMPRASFAEADGRLRPELALAMGDPAVRRVTALVQWFEKMAGLPR</sequence>
<organism evidence="1 2">
    <name type="scientific">Vararia minispora EC-137</name>
    <dbReference type="NCBI Taxonomy" id="1314806"/>
    <lineage>
        <taxon>Eukaryota</taxon>
        <taxon>Fungi</taxon>
        <taxon>Dikarya</taxon>
        <taxon>Basidiomycota</taxon>
        <taxon>Agaricomycotina</taxon>
        <taxon>Agaricomycetes</taxon>
        <taxon>Russulales</taxon>
        <taxon>Lachnocladiaceae</taxon>
        <taxon>Vararia</taxon>
    </lineage>
</organism>
<keyword evidence="2" id="KW-1185">Reference proteome</keyword>
<gene>
    <name evidence="1" type="ORF">K488DRAFT_80658</name>
</gene>
<dbReference type="EMBL" id="MU273749">
    <property type="protein sequence ID" value="KAI0028477.1"/>
    <property type="molecule type" value="Genomic_DNA"/>
</dbReference>
<reference evidence="1" key="2">
    <citation type="journal article" date="2022" name="New Phytol.">
        <title>Evolutionary transition to the ectomycorrhizal habit in the genomes of a hyperdiverse lineage of mushroom-forming fungi.</title>
        <authorList>
            <person name="Looney B."/>
            <person name="Miyauchi S."/>
            <person name="Morin E."/>
            <person name="Drula E."/>
            <person name="Courty P.E."/>
            <person name="Kohler A."/>
            <person name="Kuo A."/>
            <person name="LaButti K."/>
            <person name="Pangilinan J."/>
            <person name="Lipzen A."/>
            <person name="Riley R."/>
            <person name="Andreopoulos W."/>
            <person name="He G."/>
            <person name="Johnson J."/>
            <person name="Nolan M."/>
            <person name="Tritt A."/>
            <person name="Barry K.W."/>
            <person name="Grigoriev I.V."/>
            <person name="Nagy L.G."/>
            <person name="Hibbett D."/>
            <person name="Henrissat B."/>
            <person name="Matheny P.B."/>
            <person name="Labbe J."/>
            <person name="Martin F.M."/>
        </authorList>
    </citation>
    <scope>NUCLEOTIDE SEQUENCE</scope>
    <source>
        <strain evidence="1">EC-137</strain>
    </source>
</reference>
<evidence type="ECO:0000313" key="2">
    <source>
        <dbReference type="Proteomes" id="UP000814128"/>
    </source>
</evidence>
<reference evidence="1" key="1">
    <citation type="submission" date="2021-02" db="EMBL/GenBank/DDBJ databases">
        <authorList>
            <consortium name="DOE Joint Genome Institute"/>
            <person name="Ahrendt S."/>
            <person name="Looney B.P."/>
            <person name="Miyauchi S."/>
            <person name="Morin E."/>
            <person name="Drula E."/>
            <person name="Courty P.E."/>
            <person name="Chicoki N."/>
            <person name="Fauchery L."/>
            <person name="Kohler A."/>
            <person name="Kuo A."/>
            <person name="Labutti K."/>
            <person name="Pangilinan J."/>
            <person name="Lipzen A."/>
            <person name="Riley R."/>
            <person name="Andreopoulos W."/>
            <person name="He G."/>
            <person name="Johnson J."/>
            <person name="Barry K.W."/>
            <person name="Grigoriev I.V."/>
            <person name="Nagy L."/>
            <person name="Hibbett D."/>
            <person name="Henrissat B."/>
            <person name="Matheny P.B."/>
            <person name="Labbe J."/>
            <person name="Martin F."/>
        </authorList>
    </citation>
    <scope>NUCLEOTIDE SEQUENCE</scope>
    <source>
        <strain evidence="1">EC-137</strain>
    </source>
</reference>